<keyword evidence="1" id="KW-0472">Membrane</keyword>
<accession>A0ABS0HMI6</accession>
<sequence>MRNWKYLIAAAAVGLAALLLYRTLSRYSLNELVTAVTAIPIPRLLAAAGFAAASYISLTFFDYLALRYVGRPLPYPKAALASFTALSLGHNIGLAALSSGAVRYRFYSRWGLAASEVAKVIVFCGVTVGLGLTTLGGAALLLRSGLAVEITGLTHSIVIALGLGCLAVPAIYLTLSMFVRRPLRIRRWSIEVPAFRLAVGQVLIGSTNFAFVAACLHQALSAVADVAYLGVASVYVIANATALVSHVPGGLGVIESVVMYLLPRDDLIGPLLVFRFVYFLAPLGLGSVLFAVTELLLRRRGLDTNRDASFPIKA</sequence>
<proteinExistence type="predicted"/>
<comment type="caution">
    <text evidence="2">The sequence shown here is derived from an EMBL/GenBank/DDBJ whole genome shotgun (WGS) entry which is preliminary data.</text>
</comment>
<reference evidence="2 3" key="1">
    <citation type="submission" date="2020-11" db="EMBL/GenBank/DDBJ databases">
        <authorList>
            <person name="Kim M.K."/>
        </authorList>
    </citation>
    <scope>NUCLEOTIDE SEQUENCE [LARGE SCALE GENOMIC DNA]</scope>
    <source>
        <strain evidence="2 3">BT290</strain>
    </source>
</reference>
<feature type="transmembrane region" description="Helical" evidence="1">
    <location>
        <begin position="195"/>
        <end position="214"/>
    </location>
</feature>
<keyword evidence="1" id="KW-0812">Transmembrane</keyword>
<dbReference type="EMBL" id="JADQDN010000001">
    <property type="protein sequence ID" value="MBF9194696.1"/>
    <property type="molecule type" value="Genomic_DNA"/>
</dbReference>
<keyword evidence="1" id="KW-1133">Transmembrane helix</keyword>
<organism evidence="2 3">
    <name type="scientific">Microvirga terrestris</name>
    <dbReference type="NCBI Taxonomy" id="2791024"/>
    <lineage>
        <taxon>Bacteria</taxon>
        <taxon>Pseudomonadati</taxon>
        <taxon>Pseudomonadota</taxon>
        <taxon>Alphaproteobacteria</taxon>
        <taxon>Hyphomicrobiales</taxon>
        <taxon>Methylobacteriaceae</taxon>
        <taxon>Microvirga</taxon>
    </lineage>
</organism>
<dbReference type="Proteomes" id="UP000611708">
    <property type="component" value="Unassembled WGS sequence"/>
</dbReference>
<evidence type="ECO:0000313" key="3">
    <source>
        <dbReference type="Proteomes" id="UP000611708"/>
    </source>
</evidence>
<name>A0ABS0HMI6_9HYPH</name>
<keyword evidence="3" id="KW-1185">Reference proteome</keyword>
<gene>
    <name evidence="2" type="ORF">I2H36_01485</name>
</gene>
<feature type="transmembrane region" description="Helical" evidence="1">
    <location>
        <begin position="267"/>
        <end position="292"/>
    </location>
</feature>
<protein>
    <submittedName>
        <fullName evidence="2">UPF0104 family protein</fullName>
    </submittedName>
</protein>
<feature type="transmembrane region" description="Helical" evidence="1">
    <location>
        <begin position="153"/>
        <end position="175"/>
    </location>
</feature>
<dbReference type="RefSeq" id="WP_196262112.1">
    <property type="nucleotide sequence ID" value="NZ_JADQDN010000001.1"/>
</dbReference>
<evidence type="ECO:0000256" key="1">
    <source>
        <dbReference type="SAM" id="Phobius"/>
    </source>
</evidence>
<evidence type="ECO:0000313" key="2">
    <source>
        <dbReference type="EMBL" id="MBF9194696.1"/>
    </source>
</evidence>
<feature type="transmembrane region" description="Helical" evidence="1">
    <location>
        <begin position="226"/>
        <end position="247"/>
    </location>
</feature>
<feature type="transmembrane region" description="Helical" evidence="1">
    <location>
        <begin position="41"/>
        <end position="66"/>
    </location>
</feature>
<feature type="transmembrane region" description="Helical" evidence="1">
    <location>
        <begin position="117"/>
        <end position="141"/>
    </location>
</feature>